<keyword evidence="6 9" id="KW-1133">Transmembrane helix</keyword>
<dbReference type="EMBL" id="CP000853">
    <property type="protein sequence ID" value="ABW20205.1"/>
    <property type="molecule type" value="Genomic_DNA"/>
</dbReference>
<feature type="domain" description="Na+/H+ antiporter NhaC-like C-terminal" evidence="10">
    <location>
        <begin position="161"/>
        <end position="444"/>
    </location>
</feature>
<sequence>MREKKVSMVGTIAIAAVTFSLIAMAIVFNISLVFAFSAASLFTLVILLRNGYDPKELGRSVLEGIKECRSLFAVILMMGATVSTWLASGVVPNIVYYAFSYVQPFNFIVLAFLFTLILAYVMGTAVGTISTIGLAMVTIGNGFMLPTHVTLGAVISGAFIADKIAPISSLNNLTLGITESSYLDYIKAAIKTLLPTILLSTVIYYLIGKVYVSSGDMSKVHEYQTLIQNSMVTSPYLLLFPILVIILAFYGVKTIYNMSIGVALAALVGIFVQKISPAVLIKSILWGYESQTGMAELDALVSGGGLMRMVEIVFIITGSVALSCLFEKGNLLKPLLNHLFKDEDSRFALIAKTGLLSALITTATCDQTAGIIIPVKTTKDKFAERNIEPAVLARTVADTGTVIAPLMPWNVNAIIVNSILGISALQYAPFAVLCFINPLVMILVEYVISLKRKNLSMEASRS</sequence>
<name>A8MK73_ALKOO</name>
<comment type="subcellular location">
    <subcellularLocation>
        <location evidence="1">Cell membrane</location>
        <topology evidence="1">Multi-pass membrane protein</topology>
    </subcellularLocation>
</comment>
<feature type="transmembrane region" description="Helical" evidence="9">
    <location>
        <begin position="262"/>
        <end position="286"/>
    </location>
</feature>
<dbReference type="HOGENOM" id="CLU_033405_1_0_9"/>
<reference evidence="12" key="1">
    <citation type="submission" date="2007-10" db="EMBL/GenBank/DDBJ databases">
        <title>Complete genome of Alkaliphilus oremlandii OhILAs.</title>
        <authorList>
            <person name="Copeland A."/>
            <person name="Lucas S."/>
            <person name="Lapidus A."/>
            <person name="Barry K."/>
            <person name="Detter J.C."/>
            <person name="Glavina del Rio T."/>
            <person name="Hammon N."/>
            <person name="Israni S."/>
            <person name="Dalin E."/>
            <person name="Tice H."/>
            <person name="Pitluck S."/>
            <person name="Chain P."/>
            <person name="Malfatti S."/>
            <person name="Shin M."/>
            <person name="Vergez L."/>
            <person name="Schmutz J."/>
            <person name="Larimer F."/>
            <person name="Land M."/>
            <person name="Hauser L."/>
            <person name="Kyrpides N."/>
            <person name="Mikhailova N."/>
            <person name="Stolz J.F."/>
            <person name="Dawson A."/>
            <person name="Fisher E."/>
            <person name="Crable B."/>
            <person name="Perera E."/>
            <person name="Lisak J."/>
            <person name="Ranganathan M."/>
            <person name="Basu P."/>
            <person name="Richardson P."/>
        </authorList>
    </citation>
    <scope>NUCLEOTIDE SEQUENCE [LARGE SCALE GENOMIC DNA]</scope>
    <source>
        <strain evidence="12">OhILAs</strain>
    </source>
</reference>
<feature type="transmembrane region" description="Helical" evidence="9">
    <location>
        <begin position="306"/>
        <end position="326"/>
    </location>
</feature>
<gene>
    <name evidence="11" type="ordered locus">Clos_2674</name>
</gene>
<keyword evidence="7 9" id="KW-0472">Membrane</keyword>
<evidence type="ECO:0000256" key="7">
    <source>
        <dbReference type="ARBA" id="ARBA00023136"/>
    </source>
</evidence>
<dbReference type="KEGG" id="aoe:Clos_2674"/>
<accession>A8MK73</accession>
<feature type="transmembrane region" description="Helical" evidence="9">
    <location>
        <begin position="427"/>
        <end position="448"/>
    </location>
</feature>
<dbReference type="STRING" id="350688.Clos_2674"/>
<keyword evidence="12" id="KW-1185">Reference proteome</keyword>
<comment type="similarity">
    <text evidence="8">Belongs to the NhaC Na(+)/H(+) (TC 2.A.35) antiporter family.</text>
</comment>
<dbReference type="AlphaFoldDB" id="A8MK73"/>
<proteinExistence type="inferred from homology"/>
<keyword evidence="4" id="KW-1003">Cell membrane</keyword>
<dbReference type="GO" id="GO:0015297">
    <property type="term" value="F:antiporter activity"/>
    <property type="evidence" value="ECO:0007669"/>
    <property type="project" value="UniProtKB-KW"/>
</dbReference>
<dbReference type="InterPro" id="IPR018461">
    <property type="entry name" value="Na/H_Antiport_NhaC-like_C"/>
</dbReference>
<feature type="transmembrane region" description="Helical" evidence="9">
    <location>
        <begin position="7"/>
        <end position="26"/>
    </location>
</feature>
<evidence type="ECO:0000256" key="9">
    <source>
        <dbReference type="SAM" id="Phobius"/>
    </source>
</evidence>
<dbReference type="GO" id="GO:0005886">
    <property type="term" value="C:plasma membrane"/>
    <property type="evidence" value="ECO:0007669"/>
    <property type="project" value="UniProtKB-SubCell"/>
</dbReference>
<protein>
    <submittedName>
        <fullName evidence="11">Na+/H+ antiporter NhaC</fullName>
    </submittedName>
</protein>
<evidence type="ECO:0000256" key="5">
    <source>
        <dbReference type="ARBA" id="ARBA00022692"/>
    </source>
</evidence>
<evidence type="ECO:0000256" key="3">
    <source>
        <dbReference type="ARBA" id="ARBA00022449"/>
    </source>
</evidence>
<evidence type="ECO:0000256" key="4">
    <source>
        <dbReference type="ARBA" id="ARBA00022475"/>
    </source>
</evidence>
<feature type="transmembrane region" description="Helical" evidence="9">
    <location>
        <begin position="32"/>
        <end position="50"/>
    </location>
</feature>
<keyword evidence="3" id="KW-0050">Antiport</keyword>
<dbReference type="RefSeq" id="WP_012160512.1">
    <property type="nucleotide sequence ID" value="NC_009922.1"/>
</dbReference>
<evidence type="ECO:0000256" key="8">
    <source>
        <dbReference type="ARBA" id="ARBA00038435"/>
    </source>
</evidence>
<keyword evidence="2" id="KW-0813">Transport</keyword>
<dbReference type="eggNOG" id="COG1757">
    <property type="taxonomic scope" value="Bacteria"/>
</dbReference>
<dbReference type="OrthoDB" id="9762978at2"/>
<evidence type="ECO:0000256" key="1">
    <source>
        <dbReference type="ARBA" id="ARBA00004651"/>
    </source>
</evidence>
<evidence type="ECO:0000313" key="11">
    <source>
        <dbReference type="EMBL" id="ABW20205.1"/>
    </source>
</evidence>
<feature type="transmembrane region" description="Helical" evidence="9">
    <location>
        <begin position="188"/>
        <end position="207"/>
    </location>
</feature>
<feature type="transmembrane region" description="Helical" evidence="9">
    <location>
        <begin position="227"/>
        <end position="250"/>
    </location>
</feature>
<evidence type="ECO:0000256" key="2">
    <source>
        <dbReference type="ARBA" id="ARBA00022448"/>
    </source>
</evidence>
<dbReference type="InterPro" id="IPR052180">
    <property type="entry name" value="NhaC_Na-H+_Antiporter"/>
</dbReference>
<dbReference type="PANTHER" id="PTHR33451">
    <property type="entry name" value="MALATE-2H(+)/NA(+)-LACTATE ANTIPORTER"/>
    <property type="match status" value="1"/>
</dbReference>
<dbReference type="Pfam" id="PF03553">
    <property type="entry name" value="Na_H_antiporter"/>
    <property type="match status" value="1"/>
</dbReference>
<evidence type="ECO:0000313" key="12">
    <source>
        <dbReference type="Proteomes" id="UP000000269"/>
    </source>
</evidence>
<evidence type="ECO:0000259" key="10">
    <source>
        <dbReference type="Pfam" id="PF03553"/>
    </source>
</evidence>
<organism evidence="11 12">
    <name type="scientific">Alkaliphilus oremlandii (strain OhILAs)</name>
    <name type="common">Clostridium oremlandii (strain OhILAs)</name>
    <dbReference type="NCBI Taxonomy" id="350688"/>
    <lineage>
        <taxon>Bacteria</taxon>
        <taxon>Bacillati</taxon>
        <taxon>Bacillota</taxon>
        <taxon>Clostridia</taxon>
        <taxon>Peptostreptococcales</taxon>
        <taxon>Natronincolaceae</taxon>
        <taxon>Alkaliphilus</taxon>
    </lineage>
</organism>
<feature type="transmembrane region" description="Helical" evidence="9">
    <location>
        <begin position="105"/>
        <end position="137"/>
    </location>
</feature>
<keyword evidence="5 9" id="KW-0812">Transmembrane</keyword>
<dbReference type="Proteomes" id="UP000000269">
    <property type="component" value="Chromosome"/>
</dbReference>
<evidence type="ECO:0000256" key="6">
    <source>
        <dbReference type="ARBA" id="ARBA00022989"/>
    </source>
</evidence>
<feature type="transmembrane region" description="Helical" evidence="9">
    <location>
        <begin position="71"/>
        <end position="99"/>
    </location>
</feature>
<dbReference type="PANTHER" id="PTHR33451:SF3">
    <property type="entry name" value="MALATE-2H(+)_NA(+)-LACTATE ANTIPORTER"/>
    <property type="match status" value="1"/>
</dbReference>